<dbReference type="Gene3D" id="3.40.50.150">
    <property type="entry name" value="Vaccinia Virus protein VP39"/>
    <property type="match status" value="1"/>
</dbReference>
<dbReference type="EMBL" id="MW748998">
    <property type="protein sequence ID" value="QXN68877.1"/>
    <property type="molecule type" value="Genomic_DNA"/>
</dbReference>
<accession>A0AAE7S7N9</accession>
<keyword evidence="2" id="KW-1185">Reference proteome</keyword>
<proteinExistence type="predicted"/>
<dbReference type="GO" id="GO:0008168">
    <property type="term" value="F:methyltransferase activity"/>
    <property type="evidence" value="ECO:0007669"/>
    <property type="project" value="UniProtKB-KW"/>
</dbReference>
<evidence type="ECO:0000313" key="1">
    <source>
        <dbReference type="EMBL" id="QXN68877.1"/>
    </source>
</evidence>
<dbReference type="Proteomes" id="UP000827377">
    <property type="component" value="Segment"/>
</dbReference>
<keyword evidence="1" id="KW-0808">Transferase</keyword>
<organism evidence="1 2">
    <name type="scientific">Escherichia phage vB_EcoM_SophiaRose</name>
    <dbReference type="NCBI Taxonomy" id="2836106"/>
    <lineage>
        <taxon>Viruses</taxon>
        <taxon>Duplodnaviria</taxon>
        <taxon>Heunggongvirae</taxon>
        <taxon>Uroviricota</taxon>
        <taxon>Caudoviricetes</taxon>
        <taxon>Vequintavirinae</taxon>
        <taxon>Vequintavirus</taxon>
        <taxon>Vequintavirus sophiarose</taxon>
    </lineage>
</organism>
<evidence type="ECO:0000313" key="2">
    <source>
        <dbReference type="Proteomes" id="UP000827377"/>
    </source>
</evidence>
<dbReference type="InterPro" id="IPR029063">
    <property type="entry name" value="SAM-dependent_MTases_sf"/>
</dbReference>
<gene>
    <name evidence="1" type="ORF">SOPHIAROSE_103</name>
</gene>
<dbReference type="PRINTS" id="PR00507">
    <property type="entry name" value="N12N6MTFRASE"/>
</dbReference>
<keyword evidence="1" id="KW-0489">Methyltransferase</keyword>
<protein>
    <submittedName>
        <fullName evidence="1">SAM-dependent methyltransferase</fullName>
    </submittedName>
</protein>
<dbReference type="SUPFAM" id="SSF53335">
    <property type="entry name" value="S-adenosyl-L-methionine-dependent methyltransferases"/>
    <property type="match status" value="1"/>
</dbReference>
<name>A0AAE7S7N9_9CAUD</name>
<dbReference type="GO" id="GO:0032259">
    <property type="term" value="P:methylation"/>
    <property type="evidence" value="ECO:0007669"/>
    <property type="project" value="UniProtKB-KW"/>
</dbReference>
<reference evidence="1 2" key="1">
    <citation type="submission" date="2021-03" db="EMBL/GenBank/DDBJ databases">
        <authorList>
            <person name="Thompson D.W."/>
            <person name="Brown H.M.F."/>
            <person name="Thompson S.D."/>
            <person name="Grose J.H."/>
        </authorList>
    </citation>
    <scope>NUCLEOTIDE SEQUENCE [LARGE SCALE GENOMIC DNA]</scope>
</reference>
<sequence length="282" mass="32040">MRLPFPFGGTLSKKESNDKYYTNPEYAEYLVGKVKDKYGNCAYVEPSAGRGSFSKLFSEILSYDLVPDPEFEGPTPCIQANFLEVHPKADVFIGNPPFGKNSSLACKFFNHCASLLELGGAIAFILPRTFEKIFFANKLDMSMHLVYSERCPKNSFLLNGKPYDVPCVFQIWEKKACNRDPVEIGENKLFSFSTPDDYDFCVRRVGYNAGKVLGEDDPKSEESTYFIKSLVDGVDRVFAECYSSFQEEAGKTAGMKSIGKKELQYILETRYDQKHRLDQRTY</sequence>